<dbReference type="PROSITE" id="PS50203">
    <property type="entry name" value="CALPAIN_CAT"/>
    <property type="match status" value="1"/>
</dbReference>
<feature type="compositionally biased region" description="Basic and acidic residues" evidence="7">
    <location>
        <begin position="7"/>
        <end position="17"/>
    </location>
</feature>
<gene>
    <name evidence="9" type="ORF">JRQ81_019422</name>
</gene>
<evidence type="ECO:0000256" key="7">
    <source>
        <dbReference type="SAM" id="MobiDB-lite"/>
    </source>
</evidence>
<name>A0A9Q1AYH8_9SAUR</name>
<feature type="non-terminal residue" evidence="9">
    <location>
        <position position="1"/>
    </location>
</feature>
<dbReference type="GO" id="GO:0005737">
    <property type="term" value="C:cytoplasm"/>
    <property type="evidence" value="ECO:0007669"/>
    <property type="project" value="TreeGrafter"/>
</dbReference>
<dbReference type="EMBL" id="JAPFRF010000010">
    <property type="protein sequence ID" value="KAJ7319911.1"/>
    <property type="molecule type" value="Genomic_DNA"/>
</dbReference>
<evidence type="ECO:0000313" key="10">
    <source>
        <dbReference type="Proteomes" id="UP001142489"/>
    </source>
</evidence>
<keyword evidence="10" id="KW-1185">Reference proteome</keyword>
<organism evidence="9 10">
    <name type="scientific">Phrynocephalus forsythii</name>
    <dbReference type="NCBI Taxonomy" id="171643"/>
    <lineage>
        <taxon>Eukaryota</taxon>
        <taxon>Metazoa</taxon>
        <taxon>Chordata</taxon>
        <taxon>Craniata</taxon>
        <taxon>Vertebrata</taxon>
        <taxon>Euteleostomi</taxon>
        <taxon>Lepidosauria</taxon>
        <taxon>Squamata</taxon>
        <taxon>Bifurcata</taxon>
        <taxon>Unidentata</taxon>
        <taxon>Episquamata</taxon>
        <taxon>Toxicofera</taxon>
        <taxon>Iguania</taxon>
        <taxon>Acrodonta</taxon>
        <taxon>Agamidae</taxon>
        <taxon>Agaminae</taxon>
        <taxon>Phrynocephalus</taxon>
    </lineage>
</organism>
<protein>
    <recommendedName>
        <fullName evidence="8">Calpain catalytic domain-containing protein</fullName>
    </recommendedName>
</protein>
<keyword evidence="4" id="KW-0788">Thiol protease</keyword>
<dbReference type="SMART" id="SM00230">
    <property type="entry name" value="CysPc"/>
    <property type="match status" value="1"/>
</dbReference>
<evidence type="ECO:0000313" key="9">
    <source>
        <dbReference type="EMBL" id="KAJ7319911.1"/>
    </source>
</evidence>
<evidence type="ECO:0000256" key="1">
    <source>
        <dbReference type="ARBA" id="ARBA00007623"/>
    </source>
</evidence>
<reference evidence="9" key="1">
    <citation type="journal article" date="2023" name="DNA Res.">
        <title>Chromosome-level genome assembly of Phrynocephalus forsythii using third-generation DNA sequencing and Hi-C analysis.</title>
        <authorList>
            <person name="Qi Y."/>
            <person name="Zhao W."/>
            <person name="Zhao Y."/>
            <person name="Niu C."/>
            <person name="Cao S."/>
            <person name="Zhang Y."/>
        </authorList>
    </citation>
    <scope>NUCLEOTIDE SEQUENCE</scope>
    <source>
        <tissue evidence="9">Muscle</tissue>
    </source>
</reference>
<evidence type="ECO:0000256" key="3">
    <source>
        <dbReference type="ARBA" id="ARBA00022801"/>
    </source>
</evidence>
<dbReference type="Pfam" id="PF00648">
    <property type="entry name" value="Peptidase_C2"/>
    <property type="match status" value="1"/>
</dbReference>
<dbReference type="PRINTS" id="PR00704">
    <property type="entry name" value="CALPAIN"/>
</dbReference>
<dbReference type="GO" id="GO:0004198">
    <property type="term" value="F:calcium-dependent cysteine-type endopeptidase activity"/>
    <property type="evidence" value="ECO:0007669"/>
    <property type="project" value="InterPro"/>
</dbReference>
<comment type="caution">
    <text evidence="6">Lacks conserved residue(s) required for the propagation of feature annotation.</text>
</comment>
<comment type="caution">
    <text evidence="9">The sequence shown here is derived from an EMBL/GenBank/DDBJ whole genome shotgun (WGS) entry which is preliminary data.</text>
</comment>
<dbReference type="InterPro" id="IPR022684">
    <property type="entry name" value="Calpain_cysteine_protease"/>
</dbReference>
<proteinExistence type="inferred from homology"/>
<evidence type="ECO:0000256" key="2">
    <source>
        <dbReference type="ARBA" id="ARBA00022670"/>
    </source>
</evidence>
<dbReference type="InterPro" id="IPR001300">
    <property type="entry name" value="Peptidase_C2_calpain_cat"/>
</dbReference>
<evidence type="ECO:0000256" key="5">
    <source>
        <dbReference type="PIRSR" id="PIRSR622684-1"/>
    </source>
</evidence>
<sequence>PAPPEPSAKKRGAESLGKKRRESAQAGRIARSRRGSRQGAAKRMFSSAKPYENQRYAALKKDCQRRKVLFEDPLFPANDDSLFYKSRIQGIQWKRPKDICDDPHLFVDGISCHDLHQGQVGNCWFVAACSSLASRESLWQKVIPDWKEQEWSAEKPENYAGIFHFQFWRFGEWVDVVIDDRLPTLHDQLIYCHSNSKNELWCALVEKAYAKLAGCYEALDGGNTGDALVDFTGGISEPIDLVEGGYVEDEAKRNLLFERVLKVHNRGGLISCSIKYFKGQNHTFPQDGNA</sequence>
<feature type="domain" description="Calpain catalytic" evidence="8">
    <location>
        <begin position="69"/>
        <end position="262"/>
    </location>
</feature>
<dbReference type="OrthoDB" id="9015073at2759"/>
<dbReference type="PANTHER" id="PTHR10183:SF402">
    <property type="entry name" value="CALPAIN-5"/>
    <property type="match status" value="1"/>
</dbReference>
<evidence type="ECO:0000256" key="6">
    <source>
        <dbReference type="PROSITE-ProRule" id="PRU00239"/>
    </source>
</evidence>
<dbReference type="InterPro" id="IPR038765">
    <property type="entry name" value="Papain-like_cys_pep_sf"/>
</dbReference>
<dbReference type="Proteomes" id="UP001142489">
    <property type="component" value="Unassembled WGS sequence"/>
</dbReference>
<dbReference type="PANTHER" id="PTHR10183">
    <property type="entry name" value="CALPAIN"/>
    <property type="match status" value="1"/>
</dbReference>
<keyword evidence="3" id="KW-0378">Hydrolase</keyword>
<dbReference type="InterPro" id="IPR000169">
    <property type="entry name" value="Pept_cys_AS"/>
</dbReference>
<feature type="region of interest" description="Disordered" evidence="7">
    <location>
        <begin position="1"/>
        <end position="45"/>
    </location>
</feature>
<evidence type="ECO:0000256" key="4">
    <source>
        <dbReference type="ARBA" id="ARBA00022807"/>
    </source>
</evidence>
<evidence type="ECO:0000259" key="8">
    <source>
        <dbReference type="PROSITE" id="PS50203"/>
    </source>
</evidence>
<dbReference type="GO" id="GO:0006508">
    <property type="term" value="P:proteolysis"/>
    <property type="evidence" value="ECO:0007669"/>
    <property type="project" value="UniProtKB-KW"/>
</dbReference>
<accession>A0A9Q1AYH8</accession>
<dbReference type="AlphaFoldDB" id="A0A9Q1AYH8"/>
<feature type="active site" evidence="5">
    <location>
        <position position="123"/>
    </location>
</feature>
<keyword evidence="2" id="KW-0645">Protease</keyword>
<dbReference type="SUPFAM" id="SSF54001">
    <property type="entry name" value="Cysteine proteinases"/>
    <property type="match status" value="1"/>
</dbReference>
<comment type="similarity">
    <text evidence="1">Belongs to the peptidase C2 family.</text>
</comment>
<dbReference type="CDD" id="cd00044">
    <property type="entry name" value="CysPc"/>
    <property type="match status" value="1"/>
</dbReference>
<dbReference type="PROSITE" id="PS00139">
    <property type="entry name" value="THIOL_PROTEASE_CYS"/>
    <property type="match status" value="1"/>
</dbReference>